<sequence>MPVSALAMVIVAALLHAFWNIVAKKTGGNRHFVLMGGLLLALFWAPAGLWLGWRDVPQWGWLQWTLVALSGFTHLAYFKVLLKGYRVSDLTVVYPVARGTGPLISSLLAIAVLGEALTLHAAAGVVCVCGGVFIIAGGPALLRAAHDPARRARVHAGLRWGAATGVLIAVYTVLDGYSVKKLLIAPILVDYFGNLVRLPFMLPTLLRDPDGFVEAWRRYKWHAVVLALVSPLAYILVLYAVQLAPVSHVAPAREISMLFAALIGGRLLGEGDRGQRAAGALLMGAGVVLLAV</sequence>
<feature type="transmembrane region" description="Helical" evidence="1">
    <location>
        <begin position="6"/>
        <end position="23"/>
    </location>
</feature>
<dbReference type="AlphaFoldDB" id="A0A9X1YEI2"/>
<evidence type="ECO:0000313" key="3">
    <source>
        <dbReference type="EMBL" id="MCK9684794.1"/>
    </source>
</evidence>
<dbReference type="Pfam" id="PF00892">
    <property type="entry name" value="EamA"/>
    <property type="match status" value="2"/>
</dbReference>
<organism evidence="3 4">
    <name type="scientific">Scleromatobacter humisilvae</name>
    <dbReference type="NCBI Taxonomy" id="2897159"/>
    <lineage>
        <taxon>Bacteria</taxon>
        <taxon>Pseudomonadati</taxon>
        <taxon>Pseudomonadota</taxon>
        <taxon>Betaproteobacteria</taxon>
        <taxon>Burkholderiales</taxon>
        <taxon>Sphaerotilaceae</taxon>
        <taxon>Scleromatobacter</taxon>
    </lineage>
</organism>
<dbReference type="SUPFAM" id="SSF103481">
    <property type="entry name" value="Multidrug resistance efflux transporter EmrE"/>
    <property type="match status" value="2"/>
</dbReference>
<dbReference type="PANTHER" id="PTHR22911:SF137">
    <property type="entry name" value="SOLUTE CARRIER FAMILY 35 MEMBER G2-RELATED"/>
    <property type="match status" value="1"/>
</dbReference>
<dbReference type="RefSeq" id="WP_275680816.1">
    <property type="nucleotide sequence ID" value="NZ_JAJLJH010000001.1"/>
</dbReference>
<reference evidence="3" key="1">
    <citation type="submission" date="2021-11" db="EMBL/GenBank/DDBJ databases">
        <title>BS-T2-15 a new species belonging to the Comamonadaceae family isolated from the soil of a French oak forest.</title>
        <authorList>
            <person name="Mieszkin S."/>
            <person name="Alain K."/>
        </authorList>
    </citation>
    <scope>NUCLEOTIDE SEQUENCE</scope>
    <source>
        <strain evidence="3">BS-T2-15</strain>
    </source>
</reference>
<feature type="transmembrane region" description="Helical" evidence="1">
    <location>
        <begin position="157"/>
        <end position="177"/>
    </location>
</feature>
<gene>
    <name evidence="3" type="ORF">LPC04_03640</name>
</gene>
<evidence type="ECO:0000256" key="1">
    <source>
        <dbReference type="SAM" id="Phobius"/>
    </source>
</evidence>
<feature type="transmembrane region" description="Helical" evidence="1">
    <location>
        <begin position="223"/>
        <end position="244"/>
    </location>
</feature>
<proteinExistence type="predicted"/>
<evidence type="ECO:0000313" key="4">
    <source>
        <dbReference type="Proteomes" id="UP001139353"/>
    </source>
</evidence>
<feature type="transmembrane region" description="Helical" evidence="1">
    <location>
        <begin position="119"/>
        <end position="145"/>
    </location>
</feature>
<keyword evidence="1" id="KW-1133">Transmembrane helix</keyword>
<feature type="transmembrane region" description="Helical" evidence="1">
    <location>
        <begin position="183"/>
        <end position="202"/>
    </location>
</feature>
<keyword evidence="4" id="KW-1185">Reference proteome</keyword>
<feature type="transmembrane region" description="Helical" evidence="1">
    <location>
        <begin position="92"/>
        <end position="113"/>
    </location>
</feature>
<dbReference type="Proteomes" id="UP001139353">
    <property type="component" value="Unassembled WGS sequence"/>
</dbReference>
<feature type="transmembrane region" description="Helical" evidence="1">
    <location>
        <begin position="32"/>
        <end position="53"/>
    </location>
</feature>
<feature type="transmembrane region" description="Helical" evidence="1">
    <location>
        <begin position="59"/>
        <end position="80"/>
    </location>
</feature>
<keyword evidence="1" id="KW-0472">Membrane</keyword>
<evidence type="ECO:0000259" key="2">
    <source>
        <dbReference type="Pfam" id="PF00892"/>
    </source>
</evidence>
<name>A0A9X1YEI2_9BURK</name>
<feature type="domain" description="EamA" evidence="2">
    <location>
        <begin position="157"/>
        <end position="290"/>
    </location>
</feature>
<dbReference type="PANTHER" id="PTHR22911">
    <property type="entry name" value="ACYL-MALONYL CONDENSING ENZYME-RELATED"/>
    <property type="match status" value="1"/>
</dbReference>
<dbReference type="GO" id="GO:0016020">
    <property type="term" value="C:membrane"/>
    <property type="evidence" value="ECO:0007669"/>
    <property type="project" value="InterPro"/>
</dbReference>
<accession>A0A9X1YEI2</accession>
<feature type="domain" description="EamA" evidence="2">
    <location>
        <begin position="5"/>
        <end position="136"/>
    </location>
</feature>
<keyword evidence="1" id="KW-0812">Transmembrane</keyword>
<protein>
    <submittedName>
        <fullName evidence="3">DMT family transporter</fullName>
    </submittedName>
</protein>
<dbReference type="InterPro" id="IPR000620">
    <property type="entry name" value="EamA_dom"/>
</dbReference>
<comment type="caution">
    <text evidence="3">The sequence shown here is derived from an EMBL/GenBank/DDBJ whole genome shotgun (WGS) entry which is preliminary data.</text>
</comment>
<dbReference type="InterPro" id="IPR037185">
    <property type="entry name" value="EmrE-like"/>
</dbReference>
<dbReference type="EMBL" id="JAJLJH010000001">
    <property type="protein sequence ID" value="MCK9684794.1"/>
    <property type="molecule type" value="Genomic_DNA"/>
</dbReference>
<dbReference type="Gene3D" id="1.10.3730.20">
    <property type="match status" value="2"/>
</dbReference>